<feature type="region of interest" description="Disordered" evidence="5">
    <location>
        <begin position="362"/>
        <end position="400"/>
    </location>
</feature>
<feature type="region of interest" description="Disordered" evidence="5">
    <location>
        <begin position="675"/>
        <end position="713"/>
    </location>
</feature>
<evidence type="ECO:0000256" key="5">
    <source>
        <dbReference type="SAM" id="MobiDB-lite"/>
    </source>
</evidence>
<proteinExistence type="inferred from homology"/>
<gene>
    <name evidence="6" type="ORF">GX51_03991</name>
</gene>
<evidence type="ECO:0000313" key="6">
    <source>
        <dbReference type="EMBL" id="PGH03565.1"/>
    </source>
</evidence>
<dbReference type="PANTHER" id="PTHR15157:SF5">
    <property type="entry name" value="UV RADIATION RESISTANCE-ASSOCIATED GENE PROTEIN"/>
    <property type="match status" value="1"/>
</dbReference>
<dbReference type="InterPro" id="IPR018791">
    <property type="entry name" value="UV_resistance/autophagy_Atg14"/>
</dbReference>
<evidence type="ECO:0000256" key="1">
    <source>
        <dbReference type="ARBA" id="ARBA00009574"/>
    </source>
</evidence>
<feature type="compositionally biased region" description="Low complexity" evidence="5">
    <location>
        <begin position="101"/>
        <end position="115"/>
    </location>
</feature>
<accession>A0A2B7X3P7</accession>
<keyword evidence="7" id="KW-1185">Reference proteome</keyword>
<evidence type="ECO:0000313" key="7">
    <source>
        <dbReference type="Proteomes" id="UP000224080"/>
    </source>
</evidence>
<feature type="coiled-coil region" evidence="4">
    <location>
        <begin position="308"/>
        <end position="335"/>
    </location>
</feature>
<feature type="region of interest" description="Disordered" evidence="5">
    <location>
        <begin position="604"/>
        <end position="623"/>
    </location>
</feature>
<dbReference type="Pfam" id="PF10186">
    <property type="entry name" value="ATG14"/>
    <property type="match status" value="1"/>
</dbReference>
<protein>
    <recommendedName>
        <fullName evidence="2">Autophagy-related protein 14</fullName>
    </recommendedName>
</protein>
<dbReference type="GO" id="GO:0035493">
    <property type="term" value="P:SNARE complex assembly"/>
    <property type="evidence" value="ECO:0007669"/>
    <property type="project" value="TreeGrafter"/>
</dbReference>
<name>A0A2B7X3P7_9EURO</name>
<dbReference type="GO" id="GO:0005768">
    <property type="term" value="C:endosome"/>
    <property type="evidence" value="ECO:0007669"/>
    <property type="project" value="TreeGrafter"/>
</dbReference>
<keyword evidence="3 4" id="KW-0175">Coiled coil</keyword>
<dbReference type="AlphaFoldDB" id="A0A2B7X3P7"/>
<feature type="region of interest" description="Disordered" evidence="5">
    <location>
        <begin position="74"/>
        <end position="137"/>
    </location>
</feature>
<dbReference type="EMBL" id="PDNC01000047">
    <property type="protein sequence ID" value="PGH03565.1"/>
    <property type="molecule type" value="Genomic_DNA"/>
</dbReference>
<feature type="compositionally biased region" description="Basic and acidic residues" evidence="5">
    <location>
        <begin position="372"/>
        <end position="399"/>
    </location>
</feature>
<dbReference type="STRING" id="2060905.A0A2B7X3P7"/>
<feature type="compositionally biased region" description="Gly residues" evidence="5">
    <location>
        <begin position="677"/>
        <end position="695"/>
    </location>
</feature>
<dbReference type="GO" id="GO:0032991">
    <property type="term" value="C:protein-containing complex"/>
    <property type="evidence" value="ECO:0007669"/>
    <property type="project" value="UniProtKB-ARBA"/>
</dbReference>
<sequence length="713" mass="77968">MTLSTSTDDLAQRLQQLNTADTQRRKPRFSNRKLRHLQGISVRNLVVNYSTPSRRKTIDDDNAPNALQSPAKRLAMHEHESRSSIHQSRSFTDLKRSGQLSSSSAAAATTTATTSPFGTTGSENETEQKRDIQAHRRRSTLPWAGAAPFIRQHRLENIASNRMANSWFSLHCAGMDEPVYVSEVVESAMNPNFKYFDLNICGPLVSRLEQVTYKLWAKTGNMTEYILLLRLEVNLRSLQYIGKTLESFHQPLPTNCIVFHFQDGVYTSLTDIPPVQQLPASVATAAGGKASDDSHLQSTSSYDALMRLANLDDCIQDALATREKLESQINAILEKNHGAINTLSRKSQAIEKLSSVKRATASARKQLRQSKQHKEEIQRSLEARRDAMARGRASQEKTKSYLSEAQSSMSASEALLQKTTEDSMGQIRRICEDLHAIYPIEPIPEKPLAFTICSRALPNSTFEDMDKESIAAALGYTAHLVYLLSFYLSVPLPYPVQPYLSHSFIQDPISAGLPQRTFPLYPVNAHYRFEYGVFLLNKNIEYLMNRMGVRVIDVRHTLPNLKYLMYILTAGKSELPARQGGGFVRGLLLGARGLGRGGNHIIRSGFTSPSMSRRGSEDSAASGAGVGVGGSGIMMGNASASASASGAGTWRMQENVLTKSTGEADVDRRLAGDGRVITGGGGGGGAGGGFIGGEGMKPTSKRTEGGIQVPVNP</sequence>
<dbReference type="GO" id="GO:0000323">
    <property type="term" value="C:lytic vacuole"/>
    <property type="evidence" value="ECO:0007669"/>
    <property type="project" value="TreeGrafter"/>
</dbReference>
<reference evidence="6 7" key="1">
    <citation type="submission" date="2017-10" db="EMBL/GenBank/DDBJ databases">
        <title>Comparative genomics in systemic dimorphic fungi from Ajellomycetaceae.</title>
        <authorList>
            <person name="Munoz J.F."/>
            <person name="Mcewen J.G."/>
            <person name="Clay O.K."/>
            <person name="Cuomo C.A."/>
        </authorList>
    </citation>
    <scope>NUCLEOTIDE SEQUENCE [LARGE SCALE GENOMIC DNA]</scope>
    <source>
        <strain evidence="6 7">UAMH130</strain>
    </source>
</reference>
<evidence type="ECO:0000256" key="2">
    <source>
        <dbReference type="ARBA" id="ARBA00013807"/>
    </source>
</evidence>
<dbReference type="GO" id="GO:0000149">
    <property type="term" value="F:SNARE binding"/>
    <property type="evidence" value="ECO:0007669"/>
    <property type="project" value="TreeGrafter"/>
</dbReference>
<dbReference type="PANTHER" id="PTHR15157">
    <property type="entry name" value="UV RADIATION RESISTANCE-ASSOCIATED GENE PROTEIN"/>
    <property type="match status" value="1"/>
</dbReference>
<organism evidence="6 7">
    <name type="scientific">Blastomyces parvus</name>
    <dbReference type="NCBI Taxonomy" id="2060905"/>
    <lineage>
        <taxon>Eukaryota</taxon>
        <taxon>Fungi</taxon>
        <taxon>Dikarya</taxon>
        <taxon>Ascomycota</taxon>
        <taxon>Pezizomycotina</taxon>
        <taxon>Eurotiomycetes</taxon>
        <taxon>Eurotiomycetidae</taxon>
        <taxon>Onygenales</taxon>
        <taxon>Ajellomycetaceae</taxon>
        <taxon>Blastomyces</taxon>
    </lineage>
</organism>
<comment type="similarity">
    <text evidence="1">Belongs to the ATG14 family.</text>
</comment>
<comment type="caution">
    <text evidence="6">The sequence shown here is derived from an EMBL/GenBank/DDBJ whole genome shotgun (WGS) entry which is preliminary data.</text>
</comment>
<evidence type="ECO:0000256" key="4">
    <source>
        <dbReference type="SAM" id="Coils"/>
    </source>
</evidence>
<dbReference type="OrthoDB" id="72772at2759"/>
<evidence type="ECO:0000256" key="3">
    <source>
        <dbReference type="ARBA" id="ARBA00023054"/>
    </source>
</evidence>
<dbReference type="Proteomes" id="UP000224080">
    <property type="component" value="Unassembled WGS sequence"/>
</dbReference>